<evidence type="ECO:0000313" key="2">
    <source>
        <dbReference type="Proteomes" id="UP000032266"/>
    </source>
</evidence>
<dbReference type="Proteomes" id="UP000032266">
    <property type="component" value="Chromosome"/>
</dbReference>
<accession>A0A0C5VIT4</accession>
<evidence type="ECO:0008006" key="3">
    <source>
        <dbReference type="Google" id="ProtNLM"/>
    </source>
</evidence>
<dbReference type="EMBL" id="CP007142">
    <property type="protein sequence ID" value="AJQ94176.1"/>
    <property type="molecule type" value="Genomic_DNA"/>
</dbReference>
<dbReference type="AlphaFoldDB" id="A0A0C5VIT4"/>
<protein>
    <recommendedName>
        <fullName evidence="3">Transposase</fullName>
    </recommendedName>
</protein>
<dbReference type="HOGENOM" id="CLU_3216895_0_0_6"/>
<name>A0A0C5VIT4_9GAMM</name>
<keyword evidence="2" id="KW-1185">Reference proteome</keyword>
<dbReference type="KEGG" id="gsn:YC6258_02138"/>
<gene>
    <name evidence="1" type="ORF">YC6258_02138</name>
</gene>
<proteinExistence type="predicted"/>
<evidence type="ECO:0000313" key="1">
    <source>
        <dbReference type="EMBL" id="AJQ94176.1"/>
    </source>
</evidence>
<sequence>MTKPRNEQAFLEETSFYHCMVRCVRRAYLCGAEKYKNSKKIGHP</sequence>
<reference evidence="1 2" key="1">
    <citation type="submission" date="2014-01" db="EMBL/GenBank/DDBJ databases">
        <title>Full genme sequencing of cellulolytic bacterium Gynuella sunshinyii YC6258T gen. nov., sp. nov.</title>
        <authorList>
            <person name="Khan H."/>
            <person name="Chung E.J."/>
            <person name="Chung Y.R."/>
        </authorList>
    </citation>
    <scope>NUCLEOTIDE SEQUENCE [LARGE SCALE GENOMIC DNA]</scope>
    <source>
        <strain evidence="1 2">YC6258</strain>
    </source>
</reference>
<organism evidence="1 2">
    <name type="scientific">Gynuella sunshinyii YC6258</name>
    <dbReference type="NCBI Taxonomy" id="1445510"/>
    <lineage>
        <taxon>Bacteria</taxon>
        <taxon>Pseudomonadati</taxon>
        <taxon>Pseudomonadota</taxon>
        <taxon>Gammaproteobacteria</taxon>
        <taxon>Oceanospirillales</taxon>
        <taxon>Saccharospirillaceae</taxon>
        <taxon>Gynuella</taxon>
    </lineage>
</organism>